<keyword evidence="3 5" id="KW-0863">Zinc-finger</keyword>
<dbReference type="SUPFAM" id="SSF57667">
    <property type="entry name" value="beta-beta-alpha zinc fingers"/>
    <property type="match status" value="2"/>
</dbReference>
<evidence type="ECO:0000313" key="9">
    <source>
        <dbReference type="Proteomes" id="UP000228934"/>
    </source>
</evidence>
<keyword evidence="9" id="KW-1185">Reference proteome</keyword>
<evidence type="ECO:0000313" key="8">
    <source>
        <dbReference type="EMBL" id="PIO24316.1"/>
    </source>
</evidence>
<keyword evidence="2" id="KW-0677">Repeat</keyword>
<feature type="domain" description="C2H2-type" evidence="7">
    <location>
        <begin position="312"/>
        <end position="339"/>
    </location>
</feature>
<organism evidence="8 9">
    <name type="scientific">Aquarana catesbeiana</name>
    <name type="common">American bullfrog</name>
    <name type="synonym">Rana catesbeiana</name>
    <dbReference type="NCBI Taxonomy" id="8400"/>
    <lineage>
        <taxon>Eukaryota</taxon>
        <taxon>Metazoa</taxon>
        <taxon>Chordata</taxon>
        <taxon>Craniata</taxon>
        <taxon>Vertebrata</taxon>
        <taxon>Euteleostomi</taxon>
        <taxon>Amphibia</taxon>
        <taxon>Batrachia</taxon>
        <taxon>Anura</taxon>
        <taxon>Neobatrachia</taxon>
        <taxon>Ranoidea</taxon>
        <taxon>Ranidae</taxon>
        <taxon>Aquarana</taxon>
    </lineage>
</organism>
<feature type="domain" description="C2H2-type" evidence="7">
    <location>
        <begin position="256"/>
        <end position="283"/>
    </location>
</feature>
<reference evidence="9" key="1">
    <citation type="journal article" date="2017" name="Nat. Commun.">
        <title>The North American bullfrog draft genome provides insight into hormonal regulation of long noncoding RNA.</title>
        <authorList>
            <person name="Hammond S.A."/>
            <person name="Warren R.L."/>
            <person name="Vandervalk B.P."/>
            <person name="Kucuk E."/>
            <person name="Khan H."/>
            <person name="Gibb E.A."/>
            <person name="Pandoh P."/>
            <person name="Kirk H."/>
            <person name="Zhao Y."/>
            <person name="Jones M."/>
            <person name="Mungall A.J."/>
            <person name="Coope R."/>
            <person name="Pleasance S."/>
            <person name="Moore R.A."/>
            <person name="Holt R.A."/>
            <person name="Round J.M."/>
            <person name="Ohora S."/>
            <person name="Walle B.V."/>
            <person name="Veldhoen N."/>
            <person name="Helbing C.C."/>
            <person name="Birol I."/>
        </authorList>
    </citation>
    <scope>NUCLEOTIDE SEQUENCE [LARGE SCALE GENOMIC DNA]</scope>
</reference>
<evidence type="ECO:0000256" key="4">
    <source>
        <dbReference type="ARBA" id="ARBA00022833"/>
    </source>
</evidence>
<feature type="region of interest" description="Disordered" evidence="6">
    <location>
        <begin position="160"/>
        <end position="186"/>
    </location>
</feature>
<gene>
    <name evidence="8" type="ORF">AB205_0208950</name>
</gene>
<dbReference type="FunFam" id="3.30.160.60:FF:002343">
    <property type="entry name" value="Zinc finger protein 33A"/>
    <property type="match status" value="2"/>
</dbReference>
<dbReference type="AlphaFoldDB" id="A0A2G9R8W3"/>
<dbReference type="EMBL" id="KV959599">
    <property type="protein sequence ID" value="PIO24316.1"/>
    <property type="molecule type" value="Genomic_DNA"/>
</dbReference>
<dbReference type="SMART" id="SM00355">
    <property type="entry name" value="ZnF_C2H2"/>
    <property type="match status" value="4"/>
</dbReference>
<dbReference type="OrthoDB" id="3437960at2759"/>
<protein>
    <recommendedName>
        <fullName evidence="7">C2H2-type domain-containing protein</fullName>
    </recommendedName>
</protein>
<dbReference type="FunFam" id="3.30.160.60:FF:002005">
    <property type="entry name" value="Zinc finger protein 200"/>
    <property type="match status" value="1"/>
</dbReference>
<proteinExistence type="predicted"/>
<dbReference type="InterPro" id="IPR013087">
    <property type="entry name" value="Znf_C2H2_type"/>
</dbReference>
<keyword evidence="1" id="KW-0479">Metal-binding</keyword>
<accession>A0A2G9R8W3</accession>
<feature type="compositionally biased region" description="Polar residues" evidence="6">
    <location>
        <begin position="24"/>
        <end position="37"/>
    </location>
</feature>
<evidence type="ECO:0000256" key="1">
    <source>
        <dbReference type="ARBA" id="ARBA00022723"/>
    </source>
</evidence>
<dbReference type="PROSITE" id="PS00028">
    <property type="entry name" value="ZINC_FINGER_C2H2_1"/>
    <property type="match status" value="4"/>
</dbReference>
<evidence type="ECO:0000256" key="2">
    <source>
        <dbReference type="ARBA" id="ARBA00022737"/>
    </source>
</evidence>
<evidence type="ECO:0000259" key="7">
    <source>
        <dbReference type="PROSITE" id="PS50157"/>
    </source>
</evidence>
<feature type="domain" description="C2H2-type" evidence="7">
    <location>
        <begin position="284"/>
        <end position="311"/>
    </location>
</feature>
<evidence type="ECO:0000256" key="5">
    <source>
        <dbReference type="PROSITE-ProRule" id="PRU00042"/>
    </source>
</evidence>
<dbReference type="GO" id="GO:0008270">
    <property type="term" value="F:zinc ion binding"/>
    <property type="evidence" value="ECO:0007669"/>
    <property type="project" value="UniProtKB-KW"/>
</dbReference>
<evidence type="ECO:0000256" key="3">
    <source>
        <dbReference type="ARBA" id="ARBA00022771"/>
    </source>
</evidence>
<evidence type="ECO:0000256" key="6">
    <source>
        <dbReference type="SAM" id="MobiDB-lite"/>
    </source>
</evidence>
<name>A0A2G9R8W3_AQUCT</name>
<sequence length="369" mass="42769">MKEWEYLEGHKDLYKEVMMENQQSFTSPDGSCNINTPETERCPNPQYSRDSTQEHHEIPQEDQVEGLFIVKVEDEEERRNELCKKEVPSEIKAEKEEEGHVRIKEEEVPPETITDGSSNRNPPERCPRPLYCWDSTKEHQEITQEDQHENLLKAAVKEEVEEPNAGSDEKCKKEEIPPEISTDGQYRRNNTEKSFVINQDDKVEDHEITFDSIIPHFNPVLPGTDESSNPTIHFRRSSDQTYPVTYQAACREGETFLCSECSEYFSQRAELLAHQREHTVDKSYSCPECGKFFSWKVPLIRHLRIHTGEKPFSCPQCGKCFTQRSTLATHKRTHTGEKPFNCAECGKSFSRKLSLITHERAHTGEKPYS</sequence>
<dbReference type="InterPro" id="IPR050758">
    <property type="entry name" value="Znf_C2H2-type"/>
</dbReference>
<feature type="domain" description="C2H2-type" evidence="7">
    <location>
        <begin position="340"/>
        <end position="367"/>
    </location>
</feature>
<feature type="region of interest" description="Disordered" evidence="6">
    <location>
        <begin position="24"/>
        <end position="58"/>
    </location>
</feature>
<feature type="non-terminal residue" evidence="8">
    <location>
        <position position="369"/>
    </location>
</feature>
<feature type="compositionally biased region" description="Basic and acidic residues" evidence="6">
    <location>
        <begin position="91"/>
        <end position="107"/>
    </location>
</feature>
<feature type="region of interest" description="Disordered" evidence="6">
    <location>
        <begin position="91"/>
        <end position="126"/>
    </location>
</feature>
<dbReference type="PROSITE" id="PS50157">
    <property type="entry name" value="ZINC_FINGER_C2H2_2"/>
    <property type="match status" value="4"/>
</dbReference>
<dbReference type="Gene3D" id="3.30.160.60">
    <property type="entry name" value="Classic Zinc Finger"/>
    <property type="match status" value="4"/>
</dbReference>
<dbReference type="Proteomes" id="UP000228934">
    <property type="component" value="Unassembled WGS sequence"/>
</dbReference>
<feature type="compositionally biased region" description="Basic and acidic residues" evidence="6">
    <location>
        <begin position="167"/>
        <end position="176"/>
    </location>
</feature>
<dbReference type="Pfam" id="PF00096">
    <property type="entry name" value="zf-C2H2"/>
    <property type="match status" value="4"/>
</dbReference>
<keyword evidence="4" id="KW-0862">Zinc</keyword>
<dbReference type="InterPro" id="IPR036236">
    <property type="entry name" value="Znf_C2H2_sf"/>
</dbReference>
<dbReference type="PANTHER" id="PTHR23234:SF10">
    <property type="entry name" value="RIKEN CDNA 6720489N17 GENE-RELATED"/>
    <property type="match status" value="1"/>
</dbReference>
<dbReference type="PANTHER" id="PTHR23234">
    <property type="entry name" value="ZNF44 PROTEIN"/>
    <property type="match status" value="1"/>
</dbReference>